<feature type="domain" description="SPX" evidence="9">
    <location>
        <begin position="1"/>
        <end position="341"/>
    </location>
</feature>
<keyword evidence="5 7" id="KW-0472">Membrane</keyword>
<dbReference type="CDD" id="cd14475">
    <property type="entry name" value="SPX_SYG1_like"/>
    <property type="match status" value="1"/>
</dbReference>
<evidence type="ECO:0000259" key="8">
    <source>
        <dbReference type="PROSITE" id="PS51380"/>
    </source>
</evidence>
<reference evidence="11" key="1">
    <citation type="journal article" date="2011" name="Genome Res.">
        <title>Phylogeny-wide analysis of social amoeba genomes highlights ancient origins for complex intercellular communication.</title>
        <authorList>
            <person name="Heidel A.J."/>
            <person name="Lawal H.M."/>
            <person name="Felder M."/>
            <person name="Schilde C."/>
            <person name="Helps N.R."/>
            <person name="Tunggal B."/>
            <person name="Rivero F."/>
            <person name="John U."/>
            <person name="Schleicher M."/>
            <person name="Eichinger L."/>
            <person name="Platzer M."/>
            <person name="Noegel A.A."/>
            <person name="Schaap P."/>
            <person name="Gloeckner G."/>
        </authorList>
    </citation>
    <scope>NUCLEOTIDE SEQUENCE [LARGE SCALE GENOMIC DNA]</scope>
    <source>
        <strain evidence="11">SH3</strain>
    </source>
</reference>
<sequence length="862" mass="99240">MKFGKYLERHQVSEWRKKYVYYKLFKKQIKAIKRAILEDSNQANAARRTLSLTSIRGGNNNNNNNGKPTIIENNNNNNGGGEEDNEAGQDPNLIAMNQLNGGNKKPAPTKAGANQEREQSKFDQMVLEEFEKVNTFYKEREQEFYRQFESIKQKLMSLKDQGMLASKKKKPKDGSGLSGSMSTTPNLVPSPTMHAINDTREENNKKFNLHLFRRSHRLSRSPSQNQLGSNGGNVTDSPGSTPAGYTLPAYDPENHQSPLAESSAPQNMAQKALAHASKAETYWPKVKYTKVKRALKRALEEIYREIEVLKEYVILNHTAFRKIFKKYDKVLQQSKSGEAMANVNSQYFVTSKILQAIEHDIEKLYTDCFKPGNRRDAMGKLRVQLNYHAPPRIIFFTGLLSGGALMLFIFCVRYMIGSVSIFYFDEPYPIDFLSMFILFRALALPIIMVWYFGILMYICSIKKINHVFILGWDPRTHTNHYHILLLASVLSFMWSVGLYLYVYLSTHIDGYIPIIFPFILIMSILVTLVCPLNIMNRSSRYWLIHTFGRIFSAPFLAVKFKDFFFGDQLTSLAVVLSDLQYIVCYFVYDLWTHDGKCWAINPYCRPILVSVPPLLRALQSVRRYRDSKQNIHMMNFCKYAMSILSTIASALAHAAFTKNISQGGQITLIVLWLIIASISTLISCSWDFLMDWGILQTNSRNFLLRDHLLYRPKSIYYFAIVSNIIMRVSWAVNLSFESYSSRQKELIVLITSILEVTRRFQWNFFRLENEHLSNVGKFRAFDLRIPEVYSPLAAIDTMVKNVVKDDSNSRSQEEEDFSKEEEEDDEEGSYELTALENDMIECINTTNTNNQEISTTISNKDD</sequence>
<feature type="compositionally biased region" description="Polar residues" evidence="6">
    <location>
        <begin position="178"/>
        <end position="189"/>
    </location>
</feature>
<feature type="region of interest" description="Disordered" evidence="6">
    <location>
        <begin position="54"/>
        <end position="122"/>
    </location>
</feature>
<feature type="region of interest" description="Disordered" evidence="6">
    <location>
        <begin position="805"/>
        <end position="829"/>
    </location>
</feature>
<dbReference type="GO" id="GO:0000822">
    <property type="term" value="F:inositol hexakisphosphate binding"/>
    <property type="evidence" value="ECO:0007669"/>
    <property type="project" value="TreeGrafter"/>
</dbReference>
<dbReference type="GeneID" id="14865486"/>
<feature type="transmembrane region" description="Helical" evidence="7">
    <location>
        <begin position="668"/>
        <end position="694"/>
    </location>
</feature>
<evidence type="ECO:0000256" key="6">
    <source>
        <dbReference type="SAM" id="MobiDB-lite"/>
    </source>
</evidence>
<proteinExistence type="inferred from homology"/>
<feature type="transmembrane region" description="Helical" evidence="7">
    <location>
        <begin position="393"/>
        <end position="416"/>
    </location>
</feature>
<evidence type="ECO:0000256" key="4">
    <source>
        <dbReference type="ARBA" id="ARBA00022989"/>
    </source>
</evidence>
<dbReference type="GO" id="GO:0005886">
    <property type="term" value="C:plasma membrane"/>
    <property type="evidence" value="ECO:0007669"/>
    <property type="project" value="TreeGrafter"/>
</dbReference>
<feature type="transmembrane region" description="Helical" evidence="7">
    <location>
        <begin position="510"/>
        <end position="534"/>
    </location>
</feature>
<feature type="compositionally biased region" description="Polar residues" evidence="6">
    <location>
        <begin position="255"/>
        <end position="267"/>
    </location>
</feature>
<dbReference type="Pfam" id="PF03124">
    <property type="entry name" value="EXS"/>
    <property type="match status" value="1"/>
</dbReference>
<evidence type="ECO:0000313" key="10">
    <source>
        <dbReference type="EMBL" id="EGG13707.1"/>
    </source>
</evidence>
<name>F4QD26_CACFS</name>
<feature type="transmembrane region" description="Helical" evidence="7">
    <location>
        <begin position="639"/>
        <end position="656"/>
    </location>
</feature>
<dbReference type="GO" id="GO:0005794">
    <property type="term" value="C:Golgi apparatus"/>
    <property type="evidence" value="ECO:0007669"/>
    <property type="project" value="TreeGrafter"/>
</dbReference>
<dbReference type="PROSITE" id="PS51382">
    <property type="entry name" value="SPX"/>
    <property type="match status" value="1"/>
</dbReference>
<dbReference type="Pfam" id="PF03105">
    <property type="entry name" value="SPX"/>
    <property type="match status" value="1"/>
</dbReference>
<feature type="transmembrane region" description="Helical" evidence="7">
    <location>
        <begin position="436"/>
        <end position="460"/>
    </location>
</feature>
<evidence type="ECO:0000256" key="2">
    <source>
        <dbReference type="ARBA" id="ARBA00009665"/>
    </source>
</evidence>
<dbReference type="PROSITE" id="PS51380">
    <property type="entry name" value="EXS"/>
    <property type="match status" value="1"/>
</dbReference>
<evidence type="ECO:0000256" key="5">
    <source>
        <dbReference type="ARBA" id="ARBA00023136"/>
    </source>
</evidence>
<dbReference type="InterPro" id="IPR004331">
    <property type="entry name" value="SPX_dom"/>
</dbReference>
<dbReference type="OMA" id="GDMYCSL"/>
<feature type="compositionally biased region" description="Acidic residues" evidence="6">
    <location>
        <begin position="813"/>
        <end position="829"/>
    </location>
</feature>
<feature type="compositionally biased region" description="Low complexity" evidence="6">
    <location>
        <begin position="57"/>
        <end position="77"/>
    </location>
</feature>
<dbReference type="Proteomes" id="UP000007797">
    <property type="component" value="Unassembled WGS sequence"/>
</dbReference>
<feature type="transmembrane region" description="Helical" evidence="7">
    <location>
        <begin position="715"/>
        <end position="736"/>
    </location>
</feature>
<dbReference type="GO" id="GO:0006817">
    <property type="term" value="P:phosphate ion transport"/>
    <property type="evidence" value="ECO:0007669"/>
    <property type="project" value="TreeGrafter"/>
</dbReference>
<keyword evidence="4 7" id="KW-1133">Transmembrane helix</keyword>
<dbReference type="AlphaFoldDB" id="F4QD26"/>
<evidence type="ECO:0000256" key="7">
    <source>
        <dbReference type="SAM" id="Phobius"/>
    </source>
</evidence>
<gene>
    <name evidence="10" type="primary">xpr1</name>
    <name evidence="10" type="ORF">DFA_11468</name>
</gene>
<dbReference type="PANTHER" id="PTHR10783">
    <property type="entry name" value="XENOTROPIC AND POLYTROPIC RETROVIRUS RECEPTOR 1-RELATED"/>
    <property type="match status" value="1"/>
</dbReference>
<comment type="similarity">
    <text evidence="2">Belongs to the SYG1 (TC 2.A.94) family.</text>
</comment>
<dbReference type="OrthoDB" id="9970435at2759"/>
<evidence type="ECO:0000313" key="11">
    <source>
        <dbReference type="Proteomes" id="UP000007797"/>
    </source>
</evidence>
<feature type="region of interest" description="Disordered" evidence="6">
    <location>
        <begin position="162"/>
        <end position="194"/>
    </location>
</feature>
<dbReference type="STRING" id="1054147.F4QD26"/>
<evidence type="ECO:0000256" key="1">
    <source>
        <dbReference type="ARBA" id="ARBA00004141"/>
    </source>
</evidence>
<feature type="domain" description="EXS" evidence="8">
    <location>
        <begin position="596"/>
        <end position="798"/>
    </location>
</feature>
<feature type="region of interest" description="Disordered" evidence="6">
    <location>
        <begin position="215"/>
        <end position="267"/>
    </location>
</feature>
<comment type="subcellular location">
    <subcellularLocation>
        <location evidence="1">Membrane</location>
        <topology evidence="1">Multi-pass membrane protein</topology>
    </subcellularLocation>
</comment>
<dbReference type="RefSeq" id="XP_004350411.1">
    <property type="nucleotide sequence ID" value="XM_004350361.1"/>
</dbReference>
<evidence type="ECO:0000256" key="3">
    <source>
        <dbReference type="ARBA" id="ARBA00022692"/>
    </source>
</evidence>
<organism evidence="10 11">
    <name type="scientific">Cavenderia fasciculata</name>
    <name type="common">Slime mold</name>
    <name type="synonym">Dictyostelium fasciculatum</name>
    <dbReference type="NCBI Taxonomy" id="261658"/>
    <lineage>
        <taxon>Eukaryota</taxon>
        <taxon>Amoebozoa</taxon>
        <taxon>Evosea</taxon>
        <taxon>Eumycetozoa</taxon>
        <taxon>Dictyostelia</taxon>
        <taxon>Acytosteliales</taxon>
        <taxon>Cavenderiaceae</taxon>
        <taxon>Cavenderia</taxon>
    </lineage>
</organism>
<feature type="transmembrane region" description="Helical" evidence="7">
    <location>
        <begin position="481"/>
        <end position="504"/>
    </location>
</feature>
<keyword evidence="3 7" id="KW-0812">Transmembrane</keyword>
<dbReference type="EMBL" id="GL883029">
    <property type="protein sequence ID" value="EGG13707.1"/>
    <property type="molecule type" value="Genomic_DNA"/>
</dbReference>
<dbReference type="KEGG" id="dfa:DFA_11468"/>
<feature type="compositionally biased region" description="Polar residues" evidence="6">
    <location>
        <begin position="224"/>
        <end position="240"/>
    </location>
</feature>
<keyword evidence="11" id="KW-1185">Reference proteome</keyword>
<accession>F4QD26</accession>
<dbReference type="PANTHER" id="PTHR10783:SF103">
    <property type="entry name" value="SOLUTE CARRIER FAMILY 53 MEMBER 1"/>
    <property type="match status" value="1"/>
</dbReference>
<evidence type="ECO:0000259" key="9">
    <source>
        <dbReference type="PROSITE" id="PS51382"/>
    </source>
</evidence>
<dbReference type="GO" id="GO:0016036">
    <property type="term" value="P:cellular response to phosphate starvation"/>
    <property type="evidence" value="ECO:0007669"/>
    <property type="project" value="TreeGrafter"/>
</dbReference>
<dbReference type="InterPro" id="IPR004342">
    <property type="entry name" value="EXS_C"/>
</dbReference>
<protein>
    <submittedName>
        <fullName evidence="10">SPX domain-containing protein</fullName>
    </submittedName>
</protein>